<dbReference type="InterPro" id="IPR036322">
    <property type="entry name" value="WD40_repeat_dom_sf"/>
</dbReference>
<dbReference type="InterPro" id="IPR051150">
    <property type="entry name" value="SWT21/TCAB1_mRNA_Telomere"/>
</dbReference>
<keyword evidence="4" id="KW-1185">Reference proteome</keyword>
<dbReference type="PROSITE" id="PS50082">
    <property type="entry name" value="WD_REPEATS_2"/>
    <property type="match status" value="1"/>
</dbReference>
<gene>
    <name evidence="3" type="ORF">BQ4739_LOCUS11767</name>
</gene>
<dbReference type="AlphaFoldDB" id="A0A383W1V8"/>
<dbReference type="STRING" id="3088.A0A383W1V8"/>
<accession>A0A383W1V8</accession>
<dbReference type="InterPro" id="IPR001680">
    <property type="entry name" value="WD40_rpt"/>
</dbReference>
<dbReference type="SMART" id="SM00320">
    <property type="entry name" value="WD40"/>
    <property type="match status" value="6"/>
</dbReference>
<feature type="repeat" description="WD" evidence="1">
    <location>
        <begin position="277"/>
        <end position="319"/>
    </location>
</feature>
<sequence>MGDAVDASPQGYYVCSFNSGPVPIYCAWEEFASSSSTAAAPNSNFLKGVKWSPDGSCCLTVTDDNWLRVFDLPQDALHHQSAAAAADAAAEQQAAAAHAAAGSVNPAAAGTEAAAAAAAAVGTPWYSGLQVHAGETVYDYAWFPGMSTADPVSCCFASTSRGQPIKLWDGCSGQLRASYRAYDDADEITAAASVTFSPDGSKLLAGYNKALRAFDVARPGRECRKIATYRKRQEGSMAGIISCLCFSPVSNDLLAAGSYSRCIGLFDGRTYEQLLLLEGHKGAVTQVSFSPDGNFLYTGARQDDQIHCWDIRATGQVLYSMSRCTSSTNQRIGFSIEPCGRHLATGGCDGAVRVFDLCDGRQVASFQAAADTVNGVDFSPCLGLLATASGHRRFALLPADSWEAEGGAGSRTQQEQQQQQQSADSDGDIAGLSMASWQPGGLCNSLRLWRCEAAWVAAAAAAAEGDAVEGMDVDAAAAAAAVGDVS</sequence>
<name>A0A383W1V8_TETOB</name>
<dbReference type="PROSITE" id="PS50294">
    <property type="entry name" value="WD_REPEATS_REGION"/>
    <property type="match status" value="1"/>
</dbReference>
<reference evidence="3 4" key="1">
    <citation type="submission" date="2016-10" db="EMBL/GenBank/DDBJ databases">
        <authorList>
            <person name="Cai Z."/>
        </authorList>
    </citation>
    <scope>NUCLEOTIDE SEQUENCE [LARGE SCALE GENOMIC DNA]</scope>
</reference>
<organism evidence="3 4">
    <name type="scientific">Tetradesmus obliquus</name>
    <name type="common">Green alga</name>
    <name type="synonym">Acutodesmus obliquus</name>
    <dbReference type="NCBI Taxonomy" id="3088"/>
    <lineage>
        <taxon>Eukaryota</taxon>
        <taxon>Viridiplantae</taxon>
        <taxon>Chlorophyta</taxon>
        <taxon>core chlorophytes</taxon>
        <taxon>Chlorophyceae</taxon>
        <taxon>CS clade</taxon>
        <taxon>Sphaeropleales</taxon>
        <taxon>Scenedesmaceae</taxon>
        <taxon>Tetradesmus</taxon>
    </lineage>
</organism>
<evidence type="ECO:0000256" key="1">
    <source>
        <dbReference type="PROSITE-ProRule" id="PRU00221"/>
    </source>
</evidence>
<dbReference type="PANTHER" id="PTHR13211">
    <property type="entry name" value="TELOMERASE CAJAL BODY PROTEIN 1"/>
    <property type="match status" value="1"/>
</dbReference>
<dbReference type="Proteomes" id="UP000256970">
    <property type="component" value="Unassembled WGS sequence"/>
</dbReference>
<dbReference type="SUPFAM" id="SSF50978">
    <property type="entry name" value="WD40 repeat-like"/>
    <property type="match status" value="1"/>
</dbReference>
<evidence type="ECO:0000313" key="3">
    <source>
        <dbReference type="EMBL" id="SZX71637.1"/>
    </source>
</evidence>
<evidence type="ECO:0000313" key="4">
    <source>
        <dbReference type="Proteomes" id="UP000256970"/>
    </source>
</evidence>
<dbReference type="Pfam" id="PF00400">
    <property type="entry name" value="WD40"/>
    <property type="match status" value="3"/>
</dbReference>
<dbReference type="InterPro" id="IPR015943">
    <property type="entry name" value="WD40/YVTN_repeat-like_dom_sf"/>
</dbReference>
<keyword evidence="1" id="KW-0853">WD repeat</keyword>
<dbReference type="PANTHER" id="PTHR13211:SF0">
    <property type="entry name" value="TELOMERASE CAJAL BODY PROTEIN 1"/>
    <property type="match status" value="1"/>
</dbReference>
<feature type="region of interest" description="Disordered" evidence="2">
    <location>
        <begin position="404"/>
        <end position="430"/>
    </location>
</feature>
<protein>
    <submittedName>
        <fullName evidence="3">Uncharacterized protein</fullName>
    </submittedName>
</protein>
<dbReference type="Gene3D" id="2.130.10.10">
    <property type="entry name" value="YVTN repeat-like/Quinoprotein amine dehydrogenase"/>
    <property type="match status" value="3"/>
</dbReference>
<proteinExistence type="predicted"/>
<dbReference type="EMBL" id="FNXT01001064">
    <property type="protein sequence ID" value="SZX71637.1"/>
    <property type="molecule type" value="Genomic_DNA"/>
</dbReference>
<evidence type="ECO:0000256" key="2">
    <source>
        <dbReference type="SAM" id="MobiDB-lite"/>
    </source>
</evidence>